<dbReference type="Proteomes" id="UP000276776">
    <property type="component" value="Unassembled WGS sequence"/>
</dbReference>
<dbReference type="OrthoDB" id="5860691at2759"/>
<keyword evidence="1" id="KW-0217">Developmental protein</keyword>
<evidence type="ECO:0000313" key="5">
    <source>
        <dbReference type="WBParaSite" id="TCLT_0000504501-mRNA-1"/>
    </source>
</evidence>
<feature type="chain" id="PRO_5043126409" evidence="2">
    <location>
        <begin position="22"/>
        <end position="254"/>
    </location>
</feature>
<evidence type="ECO:0000256" key="2">
    <source>
        <dbReference type="SAM" id="SignalP"/>
    </source>
</evidence>
<dbReference type="EMBL" id="UYYF01004316">
    <property type="protein sequence ID" value="VDN02234.1"/>
    <property type="molecule type" value="Genomic_DNA"/>
</dbReference>
<gene>
    <name evidence="3" type="ORF">TCLT_LOCUS5034</name>
</gene>
<reference evidence="5" key="1">
    <citation type="submission" date="2017-02" db="UniProtKB">
        <authorList>
            <consortium name="WormBaseParasite"/>
        </authorList>
    </citation>
    <scope>IDENTIFICATION</scope>
</reference>
<dbReference type="PANTHER" id="PTHR46706">
    <property type="entry name" value="PROTEIN QUA-1-RELATED"/>
    <property type="match status" value="1"/>
</dbReference>
<protein>
    <submittedName>
        <fullName evidence="3 5">Uncharacterized protein</fullName>
    </submittedName>
</protein>
<proteinExistence type="predicted"/>
<dbReference type="InterPro" id="IPR036844">
    <property type="entry name" value="Hint_dom_sf"/>
</dbReference>
<dbReference type="WBParaSite" id="TCLT_0000504501-mRNA-1">
    <property type="protein sequence ID" value="TCLT_0000504501-mRNA-1"/>
    <property type="gene ID" value="TCLT_0000504501"/>
</dbReference>
<dbReference type="SUPFAM" id="SSF51294">
    <property type="entry name" value="Hedgehog/intein (Hint) domain"/>
    <property type="match status" value="1"/>
</dbReference>
<accession>A0A0N5CXC5</accession>
<dbReference type="OMA" id="EYIANIW"/>
<feature type="signal peptide" evidence="2">
    <location>
        <begin position="1"/>
        <end position="21"/>
    </location>
</feature>
<keyword evidence="2" id="KW-0732">Signal</keyword>
<evidence type="ECO:0000313" key="3">
    <source>
        <dbReference type="EMBL" id="VDN02234.1"/>
    </source>
</evidence>
<dbReference type="AlphaFoldDB" id="A0A0N5CXC5"/>
<dbReference type="PANTHER" id="PTHR46706:SF12">
    <property type="entry name" value="PROTEIN QUA-1-RELATED"/>
    <property type="match status" value="1"/>
</dbReference>
<dbReference type="InterPro" id="IPR052140">
    <property type="entry name" value="Dev_Signal_Hedgehog-like"/>
</dbReference>
<sequence>MVAVIFQFLYVLMVSVENIMGATCGSSGIPFRLEVLPNGQLVLGCASPSCFGGELGGRSVMHDNEDGEDGFFREGDLKKPKRRHRNAPAELAECPQIFTLESCPASDSWVGGIKIEESGKLKVQCCTYEGLKFATEMGKPVVHAGEVFSGGEVIRDGRQTGFDLISNIKPSYELTVSRLSCIPDPPETTNYVYQQPPVIQPSPVYYPVAYQYRRCFTGDTEIVTSVGLKTMKDLQIGDFVLTKEDNSVSKNCNT</sequence>
<name>A0A0N5CXC5_THECL</name>
<evidence type="ECO:0000256" key="1">
    <source>
        <dbReference type="ARBA" id="ARBA00022473"/>
    </source>
</evidence>
<organism evidence="5">
    <name type="scientific">Thelazia callipaeda</name>
    <name type="common">Oriental eyeworm</name>
    <name type="synonym">Parasitic nematode</name>
    <dbReference type="NCBI Taxonomy" id="103827"/>
    <lineage>
        <taxon>Eukaryota</taxon>
        <taxon>Metazoa</taxon>
        <taxon>Ecdysozoa</taxon>
        <taxon>Nematoda</taxon>
        <taxon>Chromadorea</taxon>
        <taxon>Rhabditida</taxon>
        <taxon>Spirurina</taxon>
        <taxon>Spiruromorpha</taxon>
        <taxon>Thelazioidea</taxon>
        <taxon>Thelaziidae</taxon>
        <taxon>Thelazia</taxon>
    </lineage>
</organism>
<dbReference type="STRING" id="103827.A0A0N5CXC5"/>
<keyword evidence="4" id="KW-1185">Reference proteome</keyword>
<evidence type="ECO:0000313" key="4">
    <source>
        <dbReference type="Proteomes" id="UP000276776"/>
    </source>
</evidence>
<reference evidence="3 4" key="2">
    <citation type="submission" date="2018-11" db="EMBL/GenBank/DDBJ databases">
        <authorList>
            <consortium name="Pathogen Informatics"/>
        </authorList>
    </citation>
    <scope>NUCLEOTIDE SEQUENCE [LARGE SCALE GENOMIC DNA]</scope>
</reference>